<accession>A0A8R1U863</accession>
<dbReference type="EnsemblMetazoa" id="PPA11371.1">
    <property type="protein sequence ID" value="PPA11371.1"/>
    <property type="gene ID" value="WBGene00100925"/>
</dbReference>
<name>A0A2A6BX10_PRIPA</name>
<organism evidence="1 2">
    <name type="scientific">Pristionchus pacificus</name>
    <name type="common">Parasitic nematode worm</name>
    <dbReference type="NCBI Taxonomy" id="54126"/>
    <lineage>
        <taxon>Eukaryota</taxon>
        <taxon>Metazoa</taxon>
        <taxon>Ecdysozoa</taxon>
        <taxon>Nematoda</taxon>
        <taxon>Chromadorea</taxon>
        <taxon>Rhabditida</taxon>
        <taxon>Rhabditina</taxon>
        <taxon>Diplogasteromorpha</taxon>
        <taxon>Diplogasteroidea</taxon>
        <taxon>Neodiplogasteridae</taxon>
        <taxon>Pristionchus</taxon>
    </lineage>
</organism>
<keyword evidence="2" id="KW-1185">Reference proteome</keyword>
<dbReference type="AlphaFoldDB" id="A0A2A6BX10"/>
<gene>
    <name evidence="1" type="primary">WBGene00100925</name>
</gene>
<protein>
    <submittedName>
        <fullName evidence="1">Uncharacterized protein</fullName>
    </submittedName>
</protein>
<evidence type="ECO:0000313" key="1">
    <source>
        <dbReference type="EnsemblMetazoa" id="PPA11371.1"/>
    </source>
</evidence>
<evidence type="ECO:0000313" key="2">
    <source>
        <dbReference type="Proteomes" id="UP000005239"/>
    </source>
</evidence>
<sequence length="334" mass="34253">MKYIIVLLALCVALSAAYNDKEMAGAAQILSGAAALFNAEAPAVEPEHAAAETASAARQKRSAPSRMTRAISKTEGEMAAAAEILSGAAALFNAEATAVDAEHAVEAASARQKRSADFVMDRLRRAATPGVKAPAGGAVMNVLCVLLVVSMVFEAPTAEWSGASKMLSGAAALFNAEAGAAPAVEPEHAAAVEAGPSRQKRSVNVFAPSRMTRALSRADKEMAGAAEILSGAAAIFNAEATAADAEHAVEAASARQKRSADVFETMRQTRASSKADREMAGAAEILSGAAAIFNAEATAVGAEKAVETAAAKQKRASDFLAWARKREANSVLPQ</sequence>
<reference evidence="1" key="2">
    <citation type="submission" date="2022-06" db="UniProtKB">
        <authorList>
            <consortium name="EnsemblMetazoa"/>
        </authorList>
    </citation>
    <scope>IDENTIFICATION</scope>
    <source>
        <strain evidence="1">PS312</strain>
    </source>
</reference>
<dbReference type="Proteomes" id="UP000005239">
    <property type="component" value="Unassembled WGS sequence"/>
</dbReference>
<reference evidence="2" key="1">
    <citation type="journal article" date="2008" name="Nat. Genet.">
        <title>The Pristionchus pacificus genome provides a unique perspective on nematode lifestyle and parasitism.</title>
        <authorList>
            <person name="Dieterich C."/>
            <person name="Clifton S.W."/>
            <person name="Schuster L.N."/>
            <person name="Chinwalla A."/>
            <person name="Delehaunty K."/>
            <person name="Dinkelacker I."/>
            <person name="Fulton L."/>
            <person name="Fulton R."/>
            <person name="Godfrey J."/>
            <person name="Minx P."/>
            <person name="Mitreva M."/>
            <person name="Roeseler W."/>
            <person name="Tian H."/>
            <person name="Witte H."/>
            <person name="Yang S.P."/>
            <person name="Wilson R.K."/>
            <person name="Sommer R.J."/>
        </authorList>
    </citation>
    <scope>NUCLEOTIDE SEQUENCE [LARGE SCALE GENOMIC DNA]</scope>
    <source>
        <strain evidence="2">PS312</strain>
    </source>
</reference>
<proteinExistence type="predicted"/>
<accession>A0A2A6BX10</accession>